<evidence type="ECO:0000313" key="16">
    <source>
        <dbReference type="Proteomes" id="UP000261931"/>
    </source>
</evidence>
<gene>
    <name evidence="13" type="primary">lpxK</name>
    <name evidence="15" type="ORF">DY262_01385</name>
</gene>
<evidence type="ECO:0000256" key="14">
    <source>
        <dbReference type="SAM" id="Phobius"/>
    </source>
</evidence>
<reference evidence="15 16" key="1">
    <citation type="submission" date="2018-08" db="EMBL/GenBank/DDBJ databases">
        <title>Hydrogenophaga sp. LA-38 isolated from sludge.</title>
        <authorList>
            <person name="Im W.-T."/>
        </authorList>
    </citation>
    <scope>NUCLEOTIDE SEQUENCE [LARGE SCALE GENOMIC DNA]</scope>
    <source>
        <strain evidence="15 16">LA-38</strain>
    </source>
</reference>
<keyword evidence="14" id="KW-0472">Membrane</keyword>
<evidence type="ECO:0000256" key="8">
    <source>
        <dbReference type="ARBA" id="ARBA00022741"/>
    </source>
</evidence>
<keyword evidence="9 13" id="KW-0418">Kinase</keyword>
<dbReference type="SUPFAM" id="SSF52540">
    <property type="entry name" value="P-loop containing nucleoside triphosphate hydrolases"/>
    <property type="match status" value="1"/>
</dbReference>
<feature type="binding site" evidence="13">
    <location>
        <begin position="64"/>
        <end position="71"/>
    </location>
    <ligand>
        <name>ATP</name>
        <dbReference type="ChEBI" id="CHEBI:30616"/>
    </ligand>
</feature>
<sequence length="346" mass="36543">MTVRARLEACWRALSLRRGPAARALLPLAWLYGGLLAWRRSAYRSGRHQPARLPVPVIVVGNVIVGGAGKTPTTIALVEHLQRRGWRPGVVSRGHGRAGAAPQAVPADADAALSGDEPLLIRRATGAPVWVARARAEAAQALLRTHPEVNLIVCDDGLQHWPLGSDLRVAVFDDRGLGNGWLLPAGLLREPWPSTDAPRAPQLVLQQARDGGPPPAPLAGGLPAFGARRSLAPRAVNARGDRLALESLRGQALTAVAGIARPEAFFDMLRARGLRLSATLALADHAGAASLEQALRGAPGPVLCTEKDLVKLSTSARPDLWAVPLVLDIDPAFFAAVDERLGPPPA</sequence>
<evidence type="ECO:0000256" key="5">
    <source>
        <dbReference type="ARBA" id="ARBA00022516"/>
    </source>
</evidence>
<comment type="pathway">
    <text evidence="2 13">Glycolipid biosynthesis; lipid IV(A) biosynthesis; lipid IV(A) from (3R)-3-hydroxytetradecanoyl-[acyl-carrier-protein] and UDP-N-acetyl-alpha-D-glucosamine: step 6/6.</text>
</comment>
<evidence type="ECO:0000256" key="1">
    <source>
        <dbReference type="ARBA" id="ARBA00002274"/>
    </source>
</evidence>
<evidence type="ECO:0000256" key="12">
    <source>
        <dbReference type="ARBA" id="ARBA00029757"/>
    </source>
</evidence>
<dbReference type="GO" id="GO:0005524">
    <property type="term" value="F:ATP binding"/>
    <property type="evidence" value="ECO:0007669"/>
    <property type="project" value="UniProtKB-UniRule"/>
</dbReference>
<dbReference type="GO" id="GO:0009244">
    <property type="term" value="P:lipopolysaccharide core region biosynthetic process"/>
    <property type="evidence" value="ECO:0007669"/>
    <property type="project" value="TreeGrafter"/>
</dbReference>
<comment type="similarity">
    <text evidence="13">Belongs to the LpxK family.</text>
</comment>
<keyword evidence="14" id="KW-0812">Transmembrane</keyword>
<dbReference type="GO" id="GO:0009029">
    <property type="term" value="F:lipid-A 4'-kinase activity"/>
    <property type="evidence" value="ECO:0007669"/>
    <property type="project" value="UniProtKB-UniRule"/>
</dbReference>
<keyword evidence="5 13" id="KW-0444">Lipid biosynthesis</keyword>
<dbReference type="Proteomes" id="UP000261931">
    <property type="component" value="Unassembled WGS sequence"/>
</dbReference>
<dbReference type="PANTHER" id="PTHR42724:SF1">
    <property type="entry name" value="TETRAACYLDISACCHARIDE 4'-KINASE, MITOCHONDRIAL-RELATED"/>
    <property type="match status" value="1"/>
</dbReference>
<comment type="catalytic activity">
    <reaction evidence="13">
        <text>a lipid A disaccharide + ATP = a lipid IVA + ADP + H(+)</text>
        <dbReference type="Rhea" id="RHEA:67840"/>
        <dbReference type="ChEBI" id="CHEBI:15378"/>
        <dbReference type="ChEBI" id="CHEBI:30616"/>
        <dbReference type="ChEBI" id="CHEBI:176343"/>
        <dbReference type="ChEBI" id="CHEBI:176425"/>
        <dbReference type="ChEBI" id="CHEBI:456216"/>
        <dbReference type="EC" id="2.7.1.130"/>
    </reaction>
</comment>
<dbReference type="InterPro" id="IPR027417">
    <property type="entry name" value="P-loop_NTPase"/>
</dbReference>
<proteinExistence type="inferred from homology"/>
<dbReference type="EMBL" id="QVLS01000001">
    <property type="protein sequence ID" value="RFP82511.1"/>
    <property type="molecule type" value="Genomic_DNA"/>
</dbReference>
<dbReference type="EC" id="2.7.1.130" evidence="3 13"/>
<protein>
    <recommendedName>
        <fullName evidence="4 13">Tetraacyldisaccharide 4'-kinase</fullName>
        <ecNumber evidence="3 13">2.7.1.130</ecNumber>
    </recommendedName>
    <alternativeName>
        <fullName evidence="12 13">Lipid A 4'-kinase</fullName>
    </alternativeName>
</protein>
<dbReference type="HAMAP" id="MF_00409">
    <property type="entry name" value="LpxK"/>
    <property type="match status" value="1"/>
</dbReference>
<feature type="transmembrane region" description="Helical" evidence="14">
    <location>
        <begin position="20"/>
        <end position="38"/>
    </location>
</feature>
<dbReference type="NCBIfam" id="TIGR00682">
    <property type="entry name" value="lpxK"/>
    <property type="match status" value="1"/>
</dbReference>
<keyword evidence="16" id="KW-1185">Reference proteome</keyword>
<dbReference type="InterPro" id="IPR003758">
    <property type="entry name" value="LpxK"/>
</dbReference>
<keyword evidence="8 13" id="KW-0547">Nucleotide-binding</keyword>
<keyword evidence="11 13" id="KW-0443">Lipid metabolism</keyword>
<comment type="function">
    <text evidence="1 13">Transfers the gamma-phosphate of ATP to the 4'-position of a tetraacyldisaccharide 1-phosphate intermediate (termed DS-1-P) to form tetraacyldisaccharide 1,4'-bis-phosphate (lipid IVA).</text>
</comment>
<evidence type="ECO:0000256" key="2">
    <source>
        <dbReference type="ARBA" id="ARBA00004870"/>
    </source>
</evidence>
<evidence type="ECO:0000256" key="6">
    <source>
        <dbReference type="ARBA" id="ARBA00022556"/>
    </source>
</evidence>
<dbReference type="AlphaFoldDB" id="A0A372EPQ5"/>
<evidence type="ECO:0000256" key="13">
    <source>
        <dbReference type="HAMAP-Rule" id="MF_00409"/>
    </source>
</evidence>
<evidence type="ECO:0000256" key="3">
    <source>
        <dbReference type="ARBA" id="ARBA00012071"/>
    </source>
</evidence>
<name>A0A372EPQ5_9BURK</name>
<organism evidence="15 16">
    <name type="scientific">Hydrogenophaga borbori</name>
    <dbReference type="NCBI Taxonomy" id="2294117"/>
    <lineage>
        <taxon>Bacteria</taxon>
        <taxon>Pseudomonadati</taxon>
        <taxon>Pseudomonadota</taxon>
        <taxon>Betaproteobacteria</taxon>
        <taxon>Burkholderiales</taxon>
        <taxon>Comamonadaceae</taxon>
        <taxon>Hydrogenophaga</taxon>
    </lineage>
</organism>
<evidence type="ECO:0000256" key="7">
    <source>
        <dbReference type="ARBA" id="ARBA00022679"/>
    </source>
</evidence>
<accession>A0A372EPQ5</accession>
<dbReference type="GO" id="GO:0005886">
    <property type="term" value="C:plasma membrane"/>
    <property type="evidence" value="ECO:0007669"/>
    <property type="project" value="TreeGrafter"/>
</dbReference>
<evidence type="ECO:0000256" key="11">
    <source>
        <dbReference type="ARBA" id="ARBA00023098"/>
    </source>
</evidence>
<keyword evidence="6 13" id="KW-0441">Lipid A biosynthesis</keyword>
<dbReference type="RefSeq" id="WP_116957199.1">
    <property type="nucleotide sequence ID" value="NZ_QVLS01000001.1"/>
</dbReference>
<keyword evidence="10 13" id="KW-0067">ATP-binding</keyword>
<keyword evidence="7 13" id="KW-0808">Transferase</keyword>
<dbReference type="UniPathway" id="UPA00359">
    <property type="reaction ID" value="UER00482"/>
</dbReference>
<evidence type="ECO:0000256" key="4">
    <source>
        <dbReference type="ARBA" id="ARBA00016436"/>
    </source>
</evidence>
<keyword evidence="14" id="KW-1133">Transmembrane helix</keyword>
<evidence type="ECO:0000256" key="9">
    <source>
        <dbReference type="ARBA" id="ARBA00022777"/>
    </source>
</evidence>
<dbReference type="GO" id="GO:0009245">
    <property type="term" value="P:lipid A biosynthetic process"/>
    <property type="evidence" value="ECO:0007669"/>
    <property type="project" value="UniProtKB-UniRule"/>
</dbReference>
<evidence type="ECO:0000256" key="10">
    <source>
        <dbReference type="ARBA" id="ARBA00022840"/>
    </source>
</evidence>
<dbReference type="Pfam" id="PF02606">
    <property type="entry name" value="LpxK"/>
    <property type="match status" value="1"/>
</dbReference>
<dbReference type="PANTHER" id="PTHR42724">
    <property type="entry name" value="TETRAACYLDISACCHARIDE 4'-KINASE"/>
    <property type="match status" value="1"/>
</dbReference>
<comment type="caution">
    <text evidence="15">The sequence shown here is derived from an EMBL/GenBank/DDBJ whole genome shotgun (WGS) entry which is preliminary data.</text>
</comment>
<evidence type="ECO:0000313" key="15">
    <source>
        <dbReference type="EMBL" id="RFP82511.1"/>
    </source>
</evidence>